<protein>
    <submittedName>
        <fullName evidence="7">LemA family protein</fullName>
    </submittedName>
</protein>
<dbReference type="PANTHER" id="PTHR34478:SF1">
    <property type="entry name" value="PROTEIN LEMA"/>
    <property type="match status" value="1"/>
</dbReference>
<keyword evidence="5 6" id="KW-0472">Membrane</keyword>
<evidence type="ECO:0000313" key="8">
    <source>
        <dbReference type="Proteomes" id="UP000593966"/>
    </source>
</evidence>
<dbReference type="AlphaFoldDB" id="A0A4Q4H1R7"/>
<feature type="transmembrane region" description="Helical" evidence="6">
    <location>
        <begin position="6"/>
        <end position="24"/>
    </location>
</feature>
<dbReference type="GO" id="GO:0016020">
    <property type="term" value="C:membrane"/>
    <property type="evidence" value="ECO:0007669"/>
    <property type="project" value="UniProtKB-SubCell"/>
</dbReference>
<dbReference type="RefSeq" id="WP_130072780.1">
    <property type="nucleotide sequence ID" value="NZ_CP048659.1"/>
</dbReference>
<dbReference type="Gene3D" id="1.20.1440.20">
    <property type="entry name" value="LemA-like domain"/>
    <property type="match status" value="1"/>
</dbReference>
<keyword evidence="3 6" id="KW-0812">Transmembrane</keyword>
<dbReference type="InterPro" id="IPR007156">
    <property type="entry name" value="MamQ_LemA"/>
</dbReference>
<keyword evidence="8" id="KW-1185">Reference proteome</keyword>
<organism evidence="7 8">
    <name type="scientific">Acinetobacter piscicola</name>
    <dbReference type="NCBI Taxonomy" id="2006115"/>
    <lineage>
        <taxon>Bacteria</taxon>
        <taxon>Pseudomonadati</taxon>
        <taxon>Pseudomonadota</taxon>
        <taxon>Gammaproteobacteria</taxon>
        <taxon>Moraxellales</taxon>
        <taxon>Moraxellaceae</taxon>
        <taxon>Acinetobacter</taxon>
    </lineage>
</organism>
<name>A0A4Q4H1R7_9GAMM</name>
<gene>
    <name evidence="7" type="ORF">G0028_06555</name>
</gene>
<dbReference type="SUPFAM" id="SSF140478">
    <property type="entry name" value="LemA-like"/>
    <property type="match status" value="1"/>
</dbReference>
<evidence type="ECO:0000313" key="7">
    <source>
        <dbReference type="EMBL" id="QOW45587.1"/>
    </source>
</evidence>
<dbReference type="Proteomes" id="UP000593966">
    <property type="component" value="Chromosome"/>
</dbReference>
<reference evidence="7 8" key="1">
    <citation type="submission" date="2020-02" db="EMBL/GenBank/DDBJ databases">
        <title>Tigecycline-resistant Acinetobacter species from pigs and migratory birds.</title>
        <authorList>
            <person name="Chen C."/>
            <person name="Sun J."/>
            <person name="Liao X.-P."/>
            <person name="Liu Y.-H."/>
        </authorList>
    </citation>
    <scope>NUCLEOTIDE SEQUENCE [LARGE SCALE GENOMIC DNA]</scope>
    <source>
        <strain evidence="7 8">YH12207_T</strain>
    </source>
</reference>
<comment type="subcellular location">
    <subcellularLocation>
        <location evidence="1">Membrane</location>
        <topology evidence="1">Single-pass membrane protein</topology>
    </subcellularLocation>
</comment>
<dbReference type="EMBL" id="CP048659">
    <property type="protein sequence ID" value="QOW45587.1"/>
    <property type="molecule type" value="Genomic_DNA"/>
</dbReference>
<dbReference type="Pfam" id="PF04011">
    <property type="entry name" value="LemA"/>
    <property type="match status" value="1"/>
</dbReference>
<evidence type="ECO:0000256" key="6">
    <source>
        <dbReference type="SAM" id="Phobius"/>
    </source>
</evidence>
<evidence type="ECO:0000256" key="5">
    <source>
        <dbReference type="ARBA" id="ARBA00023136"/>
    </source>
</evidence>
<dbReference type="InterPro" id="IPR023353">
    <property type="entry name" value="LemA-like_dom_sf"/>
</dbReference>
<dbReference type="OrthoDB" id="9804152at2"/>
<evidence type="ECO:0000256" key="2">
    <source>
        <dbReference type="ARBA" id="ARBA00008854"/>
    </source>
</evidence>
<dbReference type="PANTHER" id="PTHR34478">
    <property type="entry name" value="PROTEIN LEMA"/>
    <property type="match status" value="1"/>
</dbReference>
<evidence type="ECO:0000256" key="1">
    <source>
        <dbReference type="ARBA" id="ARBA00004167"/>
    </source>
</evidence>
<evidence type="ECO:0000256" key="4">
    <source>
        <dbReference type="ARBA" id="ARBA00022989"/>
    </source>
</evidence>
<keyword evidence="4 6" id="KW-1133">Transmembrane helix</keyword>
<sequence>MGWFIFIAIFVLMFIWGIAIRNNIVRYFNATKRAWAEVANFEVQKAKILGNLEQVLTKYTEFEKSTLEKVTELRQQILHLNLNHTDVSQLQHIEKLSQDLIKNLNVVVENYPELKADQIYLKMMGEIQEQNENVGAAITIFNRNVEAFNNTIQVFPNNLINTLTLSKKAIRPFSDPILLKNFDYRPNF</sequence>
<accession>A0A4Q4H1R7</accession>
<proteinExistence type="inferred from homology"/>
<evidence type="ECO:0000256" key="3">
    <source>
        <dbReference type="ARBA" id="ARBA00022692"/>
    </source>
</evidence>
<comment type="similarity">
    <text evidence="2">Belongs to the LemA family.</text>
</comment>